<gene>
    <name evidence="1" type="ORF">BOKJ2_LOCUS5222</name>
</gene>
<proteinExistence type="predicted"/>
<dbReference type="Proteomes" id="UP000614601">
    <property type="component" value="Unassembled WGS sequence"/>
</dbReference>
<protein>
    <submittedName>
        <fullName evidence="1">Uncharacterized protein</fullName>
    </submittedName>
</protein>
<comment type="caution">
    <text evidence="1">The sequence shown here is derived from an EMBL/GenBank/DDBJ whole genome shotgun (WGS) entry which is preliminary data.</text>
</comment>
<organism evidence="1 2">
    <name type="scientific">Bursaphelenchus okinawaensis</name>
    <dbReference type="NCBI Taxonomy" id="465554"/>
    <lineage>
        <taxon>Eukaryota</taxon>
        <taxon>Metazoa</taxon>
        <taxon>Ecdysozoa</taxon>
        <taxon>Nematoda</taxon>
        <taxon>Chromadorea</taxon>
        <taxon>Rhabditida</taxon>
        <taxon>Tylenchina</taxon>
        <taxon>Tylenchomorpha</taxon>
        <taxon>Aphelenchoidea</taxon>
        <taxon>Aphelenchoididae</taxon>
        <taxon>Bursaphelenchus</taxon>
    </lineage>
</organism>
<dbReference type="EMBL" id="CAJFDH010000003">
    <property type="protein sequence ID" value="CAD5213697.1"/>
    <property type="molecule type" value="Genomic_DNA"/>
</dbReference>
<keyword evidence="2" id="KW-1185">Reference proteome</keyword>
<dbReference type="OrthoDB" id="10665583at2759"/>
<dbReference type="Proteomes" id="UP000783686">
    <property type="component" value="Unassembled WGS sequence"/>
</dbReference>
<accession>A0A811KDY7</accession>
<name>A0A811KDY7_9BILA</name>
<evidence type="ECO:0000313" key="1">
    <source>
        <dbReference type="EMBL" id="CAD5213697.1"/>
    </source>
</evidence>
<sequence>MITILHYTKNPNGPTCLVKRYGGYLAACSRTAVVDNTKEFYYYCASYYNIYDSDSRVLDIPFAEVLWAAPNNTVGPYTCGLQVVSEEDEHENNIEKHVMLFGCFCDPSGDMNCDTGLPDPRPKDEGFMRPNRTCYTGDTDNATIVSGFVGFCTYEEGEYNITDRAVDNDICFELNSKLLKLKGRCQCCCINEVPLCNSLFVPGKQLYDTYRTCEEEAKHGEYDVFFINKMAFHGALPYSSNVFFPPPDVMDINREFEKIMAFFELDVVTFKVEQMGSYNKNPHTYSVGTALQDSITNRFYSKICANIGDWKTSEVTSQCKCFYSTRYKIHCCCSKSPITLFLNRLTLNLAMEKEWHIKGFGYREQILNYLDGLVDI</sequence>
<dbReference type="EMBL" id="CAJFCW020000003">
    <property type="protein sequence ID" value="CAG9101389.1"/>
    <property type="molecule type" value="Genomic_DNA"/>
</dbReference>
<dbReference type="AlphaFoldDB" id="A0A811KDY7"/>
<reference evidence="1" key="1">
    <citation type="submission" date="2020-09" db="EMBL/GenBank/DDBJ databases">
        <authorList>
            <person name="Kikuchi T."/>
        </authorList>
    </citation>
    <scope>NUCLEOTIDE SEQUENCE</scope>
    <source>
        <strain evidence="1">SH1</strain>
    </source>
</reference>
<evidence type="ECO:0000313" key="2">
    <source>
        <dbReference type="Proteomes" id="UP000614601"/>
    </source>
</evidence>